<protein>
    <submittedName>
        <fullName evidence="4">Uncharacterized protein LOC113797403</fullName>
    </submittedName>
</protein>
<keyword evidence="3" id="KW-1185">Reference proteome</keyword>
<name>A0A6P6YFA5_DERPT</name>
<feature type="region of interest" description="Disordered" evidence="1">
    <location>
        <begin position="184"/>
        <end position="207"/>
    </location>
</feature>
<dbReference type="Gene3D" id="3.30.710.10">
    <property type="entry name" value="Potassium Channel Kv1.1, Chain A"/>
    <property type="match status" value="1"/>
</dbReference>
<dbReference type="AlphaFoldDB" id="A0A6P6YFA5"/>
<evidence type="ECO:0000313" key="4">
    <source>
        <dbReference type="RefSeq" id="XP_027203571.1"/>
    </source>
</evidence>
<gene>
    <name evidence="4" type="primary">LOC113797403</name>
</gene>
<reference evidence="4" key="1">
    <citation type="submission" date="2025-08" db="UniProtKB">
        <authorList>
            <consortium name="RefSeq"/>
        </authorList>
    </citation>
    <scope>IDENTIFICATION</scope>
    <source>
        <strain evidence="4">Airmid</strain>
    </source>
</reference>
<feature type="chain" id="PRO_5027784950" evidence="2">
    <location>
        <begin position="21"/>
        <end position="521"/>
    </location>
</feature>
<evidence type="ECO:0000256" key="1">
    <source>
        <dbReference type="SAM" id="MobiDB-lite"/>
    </source>
</evidence>
<accession>A0A6P6YFA5</accession>
<dbReference type="RefSeq" id="XP_027203571.1">
    <property type="nucleotide sequence ID" value="XM_027347770.1"/>
</dbReference>
<feature type="signal peptide" evidence="2">
    <location>
        <begin position="1"/>
        <end position="20"/>
    </location>
</feature>
<dbReference type="OrthoDB" id="6516357at2759"/>
<feature type="region of interest" description="Disordered" evidence="1">
    <location>
        <begin position="66"/>
        <end position="98"/>
    </location>
</feature>
<dbReference type="Proteomes" id="UP000515146">
    <property type="component" value="Unplaced"/>
</dbReference>
<dbReference type="KEGG" id="dpte:113797403"/>
<proteinExistence type="predicted"/>
<dbReference type="InParanoid" id="A0A6P6YFA5"/>
<dbReference type="InterPro" id="IPR011333">
    <property type="entry name" value="SKP1/BTB/POZ_sf"/>
</dbReference>
<sequence length="521" mass="60241">MKSLLIVLIISFCCLAKTFGQTTIIPETISTDEVSSQTVTIDPENIVPDETIPNELSIAPVIVRDSDEKTSTSDVPQQQQPTTVFHPQQEQATDLQQQQQQQQQQLQQQHYQQQQQQNYPLQPQWNVQRVDRMNHFKVPIKSMPTGVQHVSYKMAGHNRHLSQLPHRSIKFTYPYQSYVPQQQTQSVTQSRSITQTNGCQGTTKRDVEKSESIKNFESWYLNTANHDVLFSVCGTLLPGHRILIESGSPEFAAWIQRRLDGGKIIENEPILIQSINDLIHNDNIDDVINEQKNQCPNEELVAAFKIFLRYFYSGSTAFDSIDDLDVSLFVLQMTREFLGEKIAERIVEPKIIQSMKIDSLNSVYRFIKNNKLDSLKLKWSKFIADHSSIYENHLPFSCDEIINDVELFDQFLQSLNTTQAQVIGFIRHYLQNCPESIHEVIKDASSLPNSLYFFRCTIDDLKQLQQLGFITIEILADELENRLRTKERVCEELKRSSNLNPKINYYFRQMEPYLGAFRRAA</sequence>
<organism evidence="3 4">
    <name type="scientific">Dermatophagoides pteronyssinus</name>
    <name type="common">European house dust mite</name>
    <dbReference type="NCBI Taxonomy" id="6956"/>
    <lineage>
        <taxon>Eukaryota</taxon>
        <taxon>Metazoa</taxon>
        <taxon>Ecdysozoa</taxon>
        <taxon>Arthropoda</taxon>
        <taxon>Chelicerata</taxon>
        <taxon>Arachnida</taxon>
        <taxon>Acari</taxon>
        <taxon>Acariformes</taxon>
        <taxon>Sarcoptiformes</taxon>
        <taxon>Astigmata</taxon>
        <taxon>Psoroptidia</taxon>
        <taxon>Analgoidea</taxon>
        <taxon>Pyroglyphidae</taxon>
        <taxon>Dermatophagoidinae</taxon>
        <taxon>Dermatophagoides</taxon>
    </lineage>
</organism>
<feature type="compositionally biased region" description="Low complexity" evidence="1">
    <location>
        <begin position="87"/>
        <end position="98"/>
    </location>
</feature>
<keyword evidence="2" id="KW-0732">Signal</keyword>
<evidence type="ECO:0000256" key="2">
    <source>
        <dbReference type="SAM" id="SignalP"/>
    </source>
</evidence>
<feature type="compositionally biased region" description="Polar residues" evidence="1">
    <location>
        <begin position="191"/>
        <end position="202"/>
    </location>
</feature>
<evidence type="ECO:0000313" key="3">
    <source>
        <dbReference type="Proteomes" id="UP000515146"/>
    </source>
</evidence>
<feature type="compositionally biased region" description="Polar residues" evidence="1">
    <location>
        <begin position="72"/>
        <end position="86"/>
    </location>
</feature>
<dbReference type="OMA" id="GFITIEI"/>